<dbReference type="PANTHER" id="PTHR24221">
    <property type="entry name" value="ATP-BINDING CASSETTE SUB-FAMILY B"/>
    <property type="match status" value="1"/>
</dbReference>
<dbReference type="Pfam" id="PF00664">
    <property type="entry name" value="ABC_membrane"/>
    <property type="match status" value="1"/>
</dbReference>
<evidence type="ECO:0000256" key="3">
    <source>
        <dbReference type="ARBA" id="ARBA00022741"/>
    </source>
</evidence>
<dbReference type="PROSITE" id="PS00211">
    <property type="entry name" value="ABC_TRANSPORTER_1"/>
    <property type="match status" value="1"/>
</dbReference>
<dbReference type="CDD" id="cd18582">
    <property type="entry name" value="ABC_6TM_ATM1_ABCB7"/>
    <property type="match status" value="1"/>
</dbReference>
<evidence type="ECO:0000256" key="1">
    <source>
        <dbReference type="ARBA" id="ARBA00004141"/>
    </source>
</evidence>
<evidence type="ECO:0000256" key="7">
    <source>
        <dbReference type="SAM" id="Phobius"/>
    </source>
</evidence>
<evidence type="ECO:0000256" key="5">
    <source>
        <dbReference type="ARBA" id="ARBA00022989"/>
    </source>
</evidence>
<dbReference type="Proteomes" id="UP001497392">
    <property type="component" value="Unassembled WGS sequence"/>
</dbReference>
<dbReference type="InterPro" id="IPR003593">
    <property type="entry name" value="AAA+_ATPase"/>
</dbReference>
<evidence type="ECO:0000259" key="9">
    <source>
        <dbReference type="PROSITE" id="PS50929"/>
    </source>
</evidence>
<organism evidence="10 11">
    <name type="scientific">Coccomyxa viridis</name>
    <dbReference type="NCBI Taxonomy" id="1274662"/>
    <lineage>
        <taxon>Eukaryota</taxon>
        <taxon>Viridiplantae</taxon>
        <taxon>Chlorophyta</taxon>
        <taxon>core chlorophytes</taxon>
        <taxon>Trebouxiophyceae</taxon>
        <taxon>Trebouxiophyceae incertae sedis</taxon>
        <taxon>Coccomyxaceae</taxon>
        <taxon>Coccomyxa</taxon>
    </lineage>
</organism>
<keyword evidence="2 7" id="KW-0812">Transmembrane</keyword>
<dbReference type="InterPro" id="IPR039421">
    <property type="entry name" value="Type_1_exporter"/>
</dbReference>
<dbReference type="InterPro" id="IPR011527">
    <property type="entry name" value="ABC1_TM_dom"/>
</dbReference>
<feature type="transmembrane region" description="Helical" evidence="7">
    <location>
        <begin position="137"/>
        <end position="156"/>
    </location>
</feature>
<dbReference type="InterPro" id="IPR017871">
    <property type="entry name" value="ABC_transporter-like_CS"/>
</dbReference>
<dbReference type="EMBL" id="CAXHTA020000004">
    <property type="protein sequence ID" value="CAL5220741.1"/>
    <property type="molecule type" value="Genomic_DNA"/>
</dbReference>
<dbReference type="Gene3D" id="1.20.1560.10">
    <property type="entry name" value="ABC transporter type 1, transmembrane domain"/>
    <property type="match status" value="2"/>
</dbReference>
<proteinExistence type="predicted"/>
<feature type="domain" description="ABC transporter" evidence="8">
    <location>
        <begin position="356"/>
        <end position="590"/>
    </location>
</feature>
<sequence length="613" mass="65715">MLASKASGIYAPICLKKAVDALGGVVNQAAVNRTVQALLVAGACRIANSLAKEAQGPMFTPIAQASGRRVAYHTFSHVLDLDISFHLERRTGALSRILERGTRSVSMVFRAVVFTFIPTAVELVLVCGLLSRTFTPIVSGLVLGTFVAYTLWTAALTRAAAEARKKVNKLDNLTTGKAVDALLNYETVKLFNNEQFEVDEYDLYLSGYQQAAVATENVAAVLNAGQGFILSAGLTAVLAFAALLSPVGSFTAGDLVMAQGLLLQVAAPLQFLGWFYRELRQSLVDMEAFFKILLTQPKLPDGHLTLPQPNIAGTPDALQHAPSLQEQMVPQNGQRHSNGNGAMEASTSGRNIGVSIELRNVEFGYQPGRPVLKGVNLKVEPGQSCAVVGPSGSGKSTLLRLLVRLYDVQGGAVLLDGIDVRDLQQGSLRGAVAVVPQDTVLFADTVKRNILYGRPSASDEDIDQAAEMAQLKPVIAGMRDGYGTLVGERGLKLSGGEKQRVAIARAFLRQPRLLICDEATSALDTATEQGIMASLEELAQGRTSVFVAHRLSTVQKCDKIFVMQAGKVVEAGTHEELLRAGHVYRDMWTAQAQADEEHAACIPEHMEALPLEA</sequence>
<dbReference type="SUPFAM" id="SSF90123">
    <property type="entry name" value="ABC transporter transmembrane region"/>
    <property type="match status" value="1"/>
</dbReference>
<reference evidence="10 11" key="1">
    <citation type="submission" date="2024-06" db="EMBL/GenBank/DDBJ databases">
        <authorList>
            <person name="Kraege A."/>
            <person name="Thomma B."/>
        </authorList>
    </citation>
    <scope>NUCLEOTIDE SEQUENCE [LARGE SCALE GENOMIC DNA]</scope>
</reference>
<keyword evidence="11" id="KW-1185">Reference proteome</keyword>
<dbReference type="PROSITE" id="PS50929">
    <property type="entry name" value="ABC_TM1F"/>
    <property type="match status" value="1"/>
</dbReference>
<comment type="subcellular location">
    <subcellularLocation>
        <location evidence="1">Membrane</location>
        <topology evidence="1">Multi-pass membrane protein</topology>
    </subcellularLocation>
</comment>
<keyword evidence="3" id="KW-0547">Nucleotide-binding</keyword>
<feature type="domain" description="ABC transmembrane type-1" evidence="9">
    <location>
        <begin position="1"/>
        <end position="281"/>
    </location>
</feature>
<dbReference type="Gene3D" id="3.40.50.300">
    <property type="entry name" value="P-loop containing nucleotide triphosphate hydrolases"/>
    <property type="match status" value="1"/>
</dbReference>
<dbReference type="SUPFAM" id="SSF52540">
    <property type="entry name" value="P-loop containing nucleoside triphosphate hydrolases"/>
    <property type="match status" value="1"/>
</dbReference>
<evidence type="ECO:0000256" key="6">
    <source>
        <dbReference type="ARBA" id="ARBA00023136"/>
    </source>
</evidence>
<evidence type="ECO:0000313" key="10">
    <source>
        <dbReference type="EMBL" id="CAL5220741.1"/>
    </source>
</evidence>
<dbReference type="InterPro" id="IPR036640">
    <property type="entry name" value="ABC1_TM_sf"/>
</dbReference>
<dbReference type="Pfam" id="PF00005">
    <property type="entry name" value="ABC_tran"/>
    <property type="match status" value="1"/>
</dbReference>
<keyword evidence="5 7" id="KW-1133">Transmembrane helix</keyword>
<evidence type="ECO:0000259" key="8">
    <source>
        <dbReference type="PROSITE" id="PS50893"/>
    </source>
</evidence>
<keyword evidence="6 7" id="KW-0472">Membrane</keyword>
<dbReference type="PROSITE" id="PS50893">
    <property type="entry name" value="ABC_TRANSPORTER_2"/>
    <property type="match status" value="1"/>
</dbReference>
<protein>
    <submittedName>
        <fullName evidence="10">G2800 protein</fullName>
    </submittedName>
</protein>
<dbReference type="InterPro" id="IPR027417">
    <property type="entry name" value="P-loop_NTPase"/>
</dbReference>
<evidence type="ECO:0000313" key="11">
    <source>
        <dbReference type="Proteomes" id="UP001497392"/>
    </source>
</evidence>
<feature type="transmembrane region" description="Helical" evidence="7">
    <location>
        <begin position="228"/>
        <end position="250"/>
    </location>
</feature>
<comment type="caution">
    <text evidence="10">The sequence shown here is derived from an EMBL/GenBank/DDBJ whole genome shotgun (WGS) entry which is preliminary data.</text>
</comment>
<dbReference type="InterPro" id="IPR003439">
    <property type="entry name" value="ABC_transporter-like_ATP-bd"/>
</dbReference>
<gene>
    <name evidence="10" type="primary">g2800</name>
    <name evidence="10" type="ORF">VP750_LOCUS2400</name>
</gene>
<dbReference type="SMART" id="SM00382">
    <property type="entry name" value="AAA"/>
    <property type="match status" value="1"/>
</dbReference>
<feature type="transmembrane region" description="Helical" evidence="7">
    <location>
        <begin position="108"/>
        <end position="131"/>
    </location>
</feature>
<keyword evidence="4" id="KW-0067">ATP-binding</keyword>
<evidence type="ECO:0000256" key="4">
    <source>
        <dbReference type="ARBA" id="ARBA00022840"/>
    </source>
</evidence>
<name>A0ABP1FLA9_9CHLO</name>
<accession>A0ABP1FLA9</accession>
<dbReference type="PANTHER" id="PTHR24221:SF470">
    <property type="entry name" value="MITOCHONDRIAL ABC TRANSPORTER ATM"/>
    <property type="match status" value="1"/>
</dbReference>
<evidence type="ECO:0000256" key="2">
    <source>
        <dbReference type="ARBA" id="ARBA00022692"/>
    </source>
</evidence>